<dbReference type="GO" id="GO:0005938">
    <property type="term" value="C:cell cortex"/>
    <property type="evidence" value="ECO:0007669"/>
    <property type="project" value="TreeGrafter"/>
</dbReference>
<dbReference type="PANTHER" id="PTHR11604:SF0">
    <property type="entry name" value="PROFILIN"/>
    <property type="match status" value="1"/>
</dbReference>
<evidence type="ECO:0000256" key="3">
    <source>
        <dbReference type="ARBA" id="ARBA00022490"/>
    </source>
</evidence>
<dbReference type="InterPro" id="IPR048278">
    <property type="entry name" value="PFN"/>
</dbReference>
<name>A0A067NH04_PLEO1</name>
<dbReference type="VEuPathDB" id="FungiDB:PLEOSDRAFT_1098183"/>
<dbReference type="AlphaFoldDB" id="A0A067NH04"/>
<dbReference type="PRINTS" id="PR01640">
    <property type="entry name" value="PROFILINPLNT"/>
</dbReference>
<evidence type="ECO:0000256" key="6">
    <source>
        <dbReference type="RuleBase" id="RU003908"/>
    </source>
</evidence>
<keyword evidence="5 6" id="KW-0206">Cytoskeleton</keyword>
<evidence type="ECO:0000256" key="2">
    <source>
        <dbReference type="ARBA" id="ARBA00010058"/>
    </source>
</evidence>
<dbReference type="PROSITE" id="PS00414">
    <property type="entry name" value="PROFILIN"/>
    <property type="match status" value="1"/>
</dbReference>
<evidence type="ECO:0000313" key="8">
    <source>
        <dbReference type="EMBL" id="KDQ23352.1"/>
    </source>
</evidence>
<protein>
    <recommendedName>
        <fullName evidence="7">Profilin</fullName>
    </recommendedName>
</protein>
<dbReference type="OrthoDB" id="421374at2759"/>
<dbReference type="InterPro" id="IPR027310">
    <property type="entry name" value="Profilin_CS"/>
</dbReference>
<dbReference type="GO" id="GO:0003785">
    <property type="term" value="F:actin monomer binding"/>
    <property type="evidence" value="ECO:0007669"/>
    <property type="project" value="TreeGrafter"/>
</dbReference>
<dbReference type="FunCoup" id="A0A067NH04">
    <property type="interactions" value="153"/>
</dbReference>
<evidence type="ECO:0000256" key="5">
    <source>
        <dbReference type="ARBA" id="ARBA00023212"/>
    </source>
</evidence>
<evidence type="ECO:0000313" key="9">
    <source>
        <dbReference type="Proteomes" id="UP000027073"/>
    </source>
</evidence>
<reference evidence="9" key="1">
    <citation type="journal article" date="2014" name="Proc. Natl. Acad. Sci. U.S.A.">
        <title>Extensive sampling of basidiomycete genomes demonstrates inadequacy of the white-rot/brown-rot paradigm for wood decay fungi.</title>
        <authorList>
            <person name="Riley R."/>
            <person name="Salamov A.A."/>
            <person name="Brown D.W."/>
            <person name="Nagy L.G."/>
            <person name="Floudas D."/>
            <person name="Held B.W."/>
            <person name="Levasseur A."/>
            <person name="Lombard V."/>
            <person name="Morin E."/>
            <person name="Otillar R."/>
            <person name="Lindquist E.A."/>
            <person name="Sun H."/>
            <person name="LaButti K.M."/>
            <person name="Schmutz J."/>
            <person name="Jabbour D."/>
            <person name="Luo H."/>
            <person name="Baker S.E."/>
            <person name="Pisabarro A.G."/>
            <person name="Walton J.D."/>
            <person name="Blanchette R.A."/>
            <person name="Henrissat B."/>
            <person name="Martin F."/>
            <person name="Cullen D."/>
            <person name="Hibbett D.S."/>
            <person name="Grigoriev I.V."/>
        </authorList>
    </citation>
    <scope>NUCLEOTIDE SEQUENCE [LARGE SCALE GENOMIC DNA]</scope>
    <source>
        <strain evidence="9">PC15</strain>
    </source>
</reference>
<comment type="subcellular location">
    <subcellularLocation>
        <location evidence="1">Cytoplasm</location>
        <location evidence="1">Cytoskeleton</location>
    </subcellularLocation>
</comment>
<dbReference type="InterPro" id="IPR036140">
    <property type="entry name" value="PFN_sf"/>
</dbReference>
<accession>A0A067NH04</accession>
<dbReference type="EMBL" id="KL198013">
    <property type="protein sequence ID" value="KDQ23352.1"/>
    <property type="molecule type" value="Genomic_DNA"/>
</dbReference>
<dbReference type="HOGENOM" id="CLU_120772_1_1_1"/>
<dbReference type="GO" id="GO:0005856">
    <property type="term" value="C:cytoskeleton"/>
    <property type="evidence" value="ECO:0007669"/>
    <property type="project" value="UniProtKB-SubCell"/>
</dbReference>
<dbReference type="CDD" id="cd00148">
    <property type="entry name" value="PROF"/>
    <property type="match status" value="1"/>
</dbReference>
<dbReference type="Proteomes" id="UP000027073">
    <property type="component" value="Unassembled WGS sequence"/>
</dbReference>
<keyword evidence="4 7" id="KW-0009">Actin-binding</keyword>
<organism evidence="8 9">
    <name type="scientific">Pleurotus ostreatus (strain PC15)</name>
    <name type="common">Oyster mushroom</name>
    <dbReference type="NCBI Taxonomy" id="1137138"/>
    <lineage>
        <taxon>Eukaryota</taxon>
        <taxon>Fungi</taxon>
        <taxon>Dikarya</taxon>
        <taxon>Basidiomycota</taxon>
        <taxon>Agaricomycotina</taxon>
        <taxon>Agaricomycetes</taxon>
        <taxon>Agaricomycetidae</taxon>
        <taxon>Agaricales</taxon>
        <taxon>Pleurotineae</taxon>
        <taxon>Pleurotaceae</taxon>
        <taxon>Pleurotus</taxon>
    </lineage>
</organism>
<dbReference type="FunFam" id="3.30.450.30:FF:000001">
    <property type="entry name" value="Profilin"/>
    <property type="match status" value="1"/>
</dbReference>
<proteinExistence type="inferred from homology"/>
<dbReference type="InterPro" id="IPR005455">
    <property type="entry name" value="PFN_euk"/>
</dbReference>
<dbReference type="Gene3D" id="3.30.450.30">
    <property type="entry name" value="Dynein light chain 2a, cytoplasmic"/>
    <property type="match status" value="1"/>
</dbReference>
<dbReference type="PRINTS" id="PR00392">
    <property type="entry name" value="PROFILIN"/>
</dbReference>
<dbReference type="SMART" id="SM00392">
    <property type="entry name" value="PROF"/>
    <property type="match status" value="1"/>
</dbReference>
<evidence type="ECO:0000256" key="1">
    <source>
        <dbReference type="ARBA" id="ARBA00004245"/>
    </source>
</evidence>
<dbReference type="Pfam" id="PF00235">
    <property type="entry name" value="Profilin"/>
    <property type="match status" value="1"/>
</dbReference>
<keyword evidence="3" id="KW-0963">Cytoplasm</keyword>
<dbReference type="SUPFAM" id="SSF55770">
    <property type="entry name" value="Profilin (actin-binding protein)"/>
    <property type="match status" value="1"/>
</dbReference>
<comment type="subunit">
    <text evidence="6">Occurs in many kinds of cells as a complex with monomeric actin in a 1:1 ratio.</text>
</comment>
<comment type="similarity">
    <text evidence="2 7">Belongs to the profilin family.</text>
</comment>
<dbReference type="PANTHER" id="PTHR11604">
    <property type="entry name" value="PROFILIN"/>
    <property type="match status" value="1"/>
</dbReference>
<evidence type="ECO:0000256" key="7">
    <source>
        <dbReference type="RuleBase" id="RU003909"/>
    </source>
</evidence>
<dbReference type="STRING" id="1137138.A0A067NH04"/>
<comment type="function">
    <text evidence="6">Binds to actin and affects the structure of the cytoskeleton. At high concentrations, profilin prevents the polymerization of actin, whereas it enhances it at low concentrations.</text>
</comment>
<dbReference type="InParanoid" id="A0A067NH04"/>
<gene>
    <name evidence="8" type="ORF">PLEOSDRAFT_1098183</name>
</gene>
<evidence type="ECO:0000256" key="4">
    <source>
        <dbReference type="ARBA" id="ARBA00023203"/>
    </source>
</evidence>
<sequence>MSWQAYVDKNLIGTGKVSQAAILGQQGGVWAISSGLQISPEEQAALVAAHKDFDHVRANGIRIAGVKYFVTIAEDRTVIGKKGDAGVFLVQTKQAILVAIYHAPIQAAETSGIVLGLSDYLIGVGY</sequence>